<protein>
    <recommendedName>
        <fullName evidence="5">Zn-ribbon domain-containing OB-fold protein</fullName>
    </recommendedName>
</protein>
<feature type="domain" description="ChsH2 C-terminal OB-fold" evidence="1">
    <location>
        <begin position="67"/>
        <end position="133"/>
    </location>
</feature>
<dbReference type="Pfam" id="PF12172">
    <property type="entry name" value="zf-ChsH2"/>
    <property type="match status" value="1"/>
</dbReference>
<dbReference type="EMBL" id="VGLS01001073">
    <property type="protein sequence ID" value="MBM3226843.1"/>
    <property type="molecule type" value="Genomic_DNA"/>
</dbReference>
<sequence length="149" mass="16798">MGSNAGVDMWKCHTTSKQQPLPDEDSQIFWEGCRRQRLLIQQCDTCQTFRFPPSPLCPACLSGVSTWRADPGAGEVLTFCVYHTEIAGPAWQPCLPYVVAVVRLWWSGVNMLSQLLCEDPQRVYIGLPVYIAFDVRPNGLILPRFLPLD</sequence>
<dbReference type="PANTHER" id="PTHR34075">
    <property type="entry name" value="BLR3430 PROTEIN"/>
    <property type="match status" value="1"/>
</dbReference>
<dbReference type="InterPro" id="IPR002878">
    <property type="entry name" value="ChsH2_C"/>
</dbReference>
<dbReference type="SUPFAM" id="SSF50249">
    <property type="entry name" value="Nucleic acid-binding proteins"/>
    <property type="match status" value="1"/>
</dbReference>
<evidence type="ECO:0008006" key="5">
    <source>
        <dbReference type="Google" id="ProtNLM"/>
    </source>
</evidence>
<dbReference type="Proteomes" id="UP000712673">
    <property type="component" value="Unassembled WGS sequence"/>
</dbReference>
<feature type="non-terminal residue" evidence="3">
    <location>
        <position position="149"/>
    </location>
</feature>
<feature type="domain" description="ChsH2 rubredoxin-like zinc ribbon" evidence="2">
    <location>
        <begin position="30"/>
        <end position="63"/>
    </location>
</feature>
<dbReference type="Gene3D" id="6.10.30.10">
    <property type="match status" value="1"/>
</dbReference>
<comment type="caution">
    <text evidence="3">The sequence shown here is derived from an EMBL/GenBank/DDBJ whole genome shotgun (WGS) entry which is preliminary data.</text>
</comment>
<organism evidence="3 4">
    <name type="scientific">Tectimicrobiota bacterium</name>
    <dbReference type="NCBI Taxonomy" id="2528274"/>
    <lineage>
        <taxon>Bacteria</taxon>
        <taxon>Pseudomonadati</taxon>
        <taxon>Nitrospinota/Tectimicrobiota group</taxon>
        <taxon>Candidatus Tectimicrobiota</taxon>
    </lineage>
</organism>
<dbReference type="InterPro" id="IPR012340">
    <property type="entry name" value="NA-bd_OB-fold"/>
</dbReference>
<proteinExistence type="predicted"/>
<reference evidence="3" key="1">
    <citation type="submission" date="2019-03" db="EMBL/GenBank/DDBJ databases">
        <title>Lake Tanganyika Metagenome-Assembled Genomes (MAGs).</title>
        <authorList>
            <person name="Tran P."/>
        </authorList>
    </citation>
    <scope>NUCLEOTIDE SEQUENCE</scope>
    <source>
        <strain evidence="3">K_DeepCast_65m_m2_066</strain>
    </source>
</reference>
<evidence type="ECO:0000313" key="3">
    <source>
        <dbReference type="EMBL" id="MBM3226843.1"/>
    </source>
</evidence>
<accession>A0A938B6M0</accession>
<dbReference type="AlphaFoldDB" id="A0A938B6M0"/>
<evidence type="ECO:0000259" key="2">
    <source>
        <dbReference type="Pfam" id="PF12172"/>
    </source>
</evidence>
<name>A0A938B6M0_UNCTE</name>
<dbReference type="PANTHER" id="PTHR34075:SF5">
    <property type="entry name" value="BLR3430 PROTEIN"/>
    <property type="match status" value="1"/>
</dbReference>
<dbReference type="InterPro" id="IPR022002">
    <property type="entry name" value="ChsH2_Znr"/>
</dbReference>
<dbReference type="Pfam" id="PF01796">
    <property type="entry name" value="OB_ChsH2_C"/>
    <property type="match status" value="1"/>
</dbReference>
<evidence type="ECO:0000259" key="1">
    <source>
        <dbReference type="Pfam" id="PF01796"/>
    </source>
</evidence>
<dbReference type="InterPro" id="IPR052513">
    <property type="entry name" value="Thioester_dehydratase-like"/>
</dbReference>
<evidence type="ECO:0000313" key="4">
    <source>
        <dbReference type="Proteomes" id="UP000712673"/>
    </source>
</evidence>
<gene>
    <name evidence="3" type="ORF">FJZ47_24015</name>
</gene>